<dbReference type="GO" id="GO:0016491">
    <property type="term" value="F:oxidoreductase activity"/>
    <property type="evidence" value="ECO:0007669"/>
    <property type="project" value="UniProtKB-KW"/>
</dbReference>
<dbReference type="InterPro" id="IPR007197">
    <property type="entry name" value="rSAM"/>
</dbReference>
<dbReference type="AlphaFoldDB" id="A0A1E3XG24"/>
<name>A0A1E3XG24_9BACT</name>
<proteinExistence type="predicted"/>
<evidence type="ECO:0000256" key="3">
    <source>
        <dbReference type="ARBA" id="ARBA00022691"/>
    </source>
</evidence>
<evidence type="ECO:0000256" key="6">
    <source>
        <dbReference type="ARBA" id="ARBA00023004"/>
    </source>
</evidence>
<evidence type="ECO:0000256" key="4">
    <source>
        <dbReference type="ARBA" id="ARBA00022723"/>
    </source>
</evidence>
<dbReference type="PROSITE" id="PS51918">
    <property type="entry name" value="RADICAL_SAM"/>
    <property type="match status" value="1"/>
</dbReference>
<evidence type="ECO:0000256" key="1">
    <source>
        <dbReference type="ARBA" id="ARBA00001966"/>
    </source>
</evidence>
<dbReference type="PANTHER" id="PTHR11228:SF7">
    <property type="entry name" value="PQQA PEPTIDE CYCLASE"/>
    <property type="match status" value="1"/>
</dbReference>
<gene>
    <name evidence="9" type="ORF">SCARUB_00321</name>
</gene>
<evidence type="ECO:0000256" key="7">
    <source>
        <dbReference type="ARBA" id="ARBA00023014"/>
    </source>
</evidence>
<evidence type="ECO:0000313" key="9">
    <source>
        <dbReference type="EMBL" id="ODS34586.1"/>
    </source>
</evidence>
<keyword evidence="3" id="KW-0949">S-adenosyl-L-methionine</keyword>
<dbReference type="GO" id="GO:0046872">
    <property type="term" value="F:metal ion binding"/>
    <property type="evidence" value="ECO:0007669"/>
    <property type="project" value="UniProtKB-KW"/>
</dbReference>
<comment type="cofactor">
    <cofactor evidence="1">
        <name>[4Fe-4S] cluster</name>
        <dbReference type="ChEBI" id="CHEBI:49883"/>
    </cofactor>
</comment>
<keyword evidence="7" id="KW-0411">Iron-sulfur</keyword>
<keyword evidence="5" id="KW-0560">Oxidoreductase</keyword>
<dbReference type="Pfam" id="PF04055">
    <property type="entry name" value="Radical_SAM"/>
    <property type="match status" value="1"/>
</dbReference>
<dbReference type="EMBL" id="MAYW01000004">
    <property type="protein sequence ID" value="ODS34586.1"/>
    <property type="molecule type" value="Genomic_DNA"/>
</dbReference>
<protein>
    <recommendedName>
        <fullName evidence="8">Radical SAM core domain-containing protein</fullName>
    </recommendedName>
</protein>
<organism evidence="9 10">
    <name type="scientific">Candidatus Scalindua rubra</name>
    <dbReference type="NCBI Taxonomy" id="1872076"/>
    <lineage>
        <taxon>Bacteria</taxon>
        <taxon>Pseudomonadati</taxon>
        <taxon>Planctomycetota</taxon>
        <taxon>Candidatus Brocadiia</taxon>
        <taxon>Candidatus Brocadiales</taxon>
        <taxon>Candidatus Scalinduaceae</taxon>
        <taxon>Candidatus Scalindua</taxon>
    </lineage>
</organism>
<dbReference type="InterPro" id="IPR013785">
    <property type="entry name" value="Aldolase_TIM"/>
</dbReference>
<dbReference type="Proteomes" id="UP000094056">
    <property type="component" value="Unassembled WGS sequence"/>
</dbReference>
<dbReference type="InterPro" id="IPR058240">
    <property type="entry name" value="rSAM_sf"/>
</dbReference>
<dbReference type="GO" id="GO:0051539">
    <property type="term" value="F:4 iron, 4 sulfur cluster binding"/>
    <property type="evidence" value="ECO:0007669"/>
    <property type="project" value="UniProtKB-KW"/>
</dbReference>
<reference evidence="9 10" key="1">
    <citation type="submission" date="2016-07" db="EMBL/GenBank/DDBJ databases">
        <title>Draft genome of Scalindua rubra, obtained from a brine-seawater interface in the Red Sea, sheds light on salt adaptation in anammox bacteria.</title>
        <authorList>
            <person name="Speth D.R."/>
            <person name="Lagkouvardos I."/>
            <person name="Wang Y."/>
            <person name="Qian P.-Y."/>
            <person name="Dutilh B.E."/>
            <person name="Jetten M.S."/>
        </authorList>
    </citation>
    <scope>NUCLEOTIDE SEQUENCE [LARGE SCALE GENOMIC DNA]</scope>
    <source>
        <strain evidence="9">BSI-1</strain>
    </source>
</reference>
<dbReference type="SUPFAM" id="SSF102114">
    <property type="entry name" value="Radical SAM enzymes"/>
    <property type="match status" value="1"/>
</dbReference>
<sequence length="348" mass="40609">MKANEITLEKWSQKQEFYIVNSIINAIKRTLRFLSIKYIAWKTRIFAFRSPNYEGRNFSLLIVWDVMHISNTYLPFSNIFYKLIYFRRNPRRVLDAAKYLFLINSWRWKEIPKIYLTLKCNLNCPYCSNGIFYDQSNMGYSILSTDEWIEIINGLKSKTIILTGGEPSLYPNLQKIINAVDKHFMIFTNLPLHFIKLLNSLNRPVSVFGSIHIYDGLDVRESVIKNLMVLETSKNLYYSAHMVDVESNRKVMADYVDFLKTNKIPVTINRNQIVDNGACKGEFKKKVKCSYNEFYIGPDGNRYICVSKLVRKAKEGIIDYNVKNPEIICHEYGLCSPCDEIAKVEIIA</sequence>
<dbReference type="PANTHER" id="PTHR11228">
    <property type="entry name" value="RADICAL SAM DOMAIN PROTEIN"/>
    <property type="match status" value="1"/>
</dbReference>
<keyword evidence="2" id="KW-0004">4Fe-4S</keyword>
<dbReference type="Gene3D" id="3.20.20.70">
    <property type="entry name" value="Aldolase class I"/>
    <property type="match status" value="1"/>
</dbReference>
<evidence type="ECO:0000313" key="10">
    <source>
        <dbReference type="Proteomes" id="UP000094056"/>
    </source>
</evidence>
<dbReference type="CDD" id="cd01335">
    <property type="entry name" value="Radical_SAM"/>
    <property type="match status" value="1"/>
</dbReference>
<dbReference type="SFLD" id="SFLDS00029">
    <property type="entry name" value="Radical_SAM"/>
    <property type="match status" value="1"/>
</dbReference>
<accession>A0A1E3XG24</accession>
<feature type="domain" description="Radical SAM core" evidence="8">
    <location>
        <begin position="106"/>
        <end position="313"/>
    </location>
</feature>
<evidence type="ECO:0000259" key="8">
    <source>
        <dbReference type="PROSITE" id="PS51918"/>
    </source>
</evidence>
<dbReference type="InterPro" id="IPR050377">
    <property type="entry name" value="Radical_SAM_PqqE_MftC-like"/>
</dbReference>
<evidence type="ECO:0000256" key="2">
    <source>
        <dbReference type="ARBA" id="ARBA00022485"/>
    </source>
</evidence>
<comment type="caution">
    <text evidence="9">The sequence shown here is derived from an EMBL/GenBank/DDBJ whole genome shotgun (WGS) entry which is preliminary data.</text>
</comment>
<evidence type="ECO:0000256" key="5">
    <source>
        <dbReference type="ARBA" id="ARBA00023002"/>
    </source>
</evidence>
<keyword evidence="4" id="KW-0479">Metal-binding</keyword>
<dbReference type="InterPro" id="IPR000385">
    <property type="entry name" value="MoaA_NifB_PqqE_Fe-S-bd_CS"/>
</dbReference>
<keyword evidence="6" id="KW-0408">Iron</keyword>
<dbReference type="PROSITE" id="PS01305">
    <property type="entry name" value="MOAA_NIFB_PQQE"/>
    <property type="match status" value="1"/>
</dbReference>